<dbReference type="InterPro" id="IPR036322">
    <property type="entry name" value="WD40_repeat_dom_sf"/>
</dbReference>
<keyword evidence="4" id="KW-1185">Reference proteome</keyword>
<dbReference type="InterPro" id="IPR052254">
    <property type="entry name" value="CUL4-DDB1_E3_ligase_receptor"/>
</dbReference>
<evidence type="ECO:0008006" key="5">
    <source>
        <dbReference type="Google" id="ProtNLM"/>
    </source>
</evidence>
<dbReference type="PANTHER" id="PTHR44472">
    <property type="entry name" value="DDB1- AND CUL4-ASSOCIATED FACTOR 4-RELATED"/>
    <property type="match status" value="1"/>
</dbReference>
<evidence type="ECO:0000313" key="3">
    <source>
        <dbReference type="EMBL" id="KAF2024013.1"/>
    </source>
</evidence>
<dbReference type="SMART" id="SM00320">
    <property type="entry name" value="WD40"/>
    <property type="match status" value="2"/>
</dbReference>
<comment type="caution">
    <text evidence="3">The sequence shown here is derived from an EMBL/GenBank/DDBJ whole genome shotgun (WGS) entry which is preliminary data.</text>
</comment>
<dbReference type="GO" id="GO:0080008">
    <property type="term" value="C:Cul4-RING E3 ubiquitin ligase complex"/>
    <property type="evidence" value="ECO:0007669"/>
    <property type="project" value="TreeGrafter"/>
</dbReference>
<reference evidence="3" key="1">
    <citation type="journal article" date="2020" name="Stud. Mycol.">
        <title>101 Dothideomycetes genomes: a test case for predicting lifestyles and emergence of pathogens.</title>
        <authorList>
            <person name="Haridas S."/>
            <person name="Albert R."/>
            <person name="Binder M."/>
            <person name="Bloem J."/>
            <person name="Labutti K."/>
            <person name="Salamov A."/>
            <person name="Andreopoulos B."/>
            <person name="Baker S."/>
            <person name="Barry K."/>
            <person name="Bills G."/>
            <person name="Bluhm B."/>
            <person name="Cannon C."/>
            <person name="Castanera R."/>
            <person name="Culley D."/>
            <person name="Daum C."/>
            <person name="Ezra D."/>
            <person name="Gonzalez J."/>
            <person name="Henrissat B."/>
            <person name="Kuo A."/>
            <person name="Liang C."/>
            <person name="Lipzen A."/>
            <person name="Lutzoni F."/>
            <person name="Magnuson J."/>
            <person name="Mondo S."/>
            <person name="Nolan M."/>
            <person name="Ohm R."/>
            <person name="Pangilinan J."/>
            <person name="Park H.-J."/>
            <person name="Ramirez L."/>
            <person name="Alfaro M."/>
            <person name="Sun H."/>
            <person name="Tritt A."/>
            <person name="Yoshinaga Y."/>
            <person name="Zwiers L.-H."/>
            <person name="Turgeon B."/>
            <person name="Goodwin S."/>
            <person name="Spatafora J."/>
            <person name="Crous P."/>
            <person name="Grigoriev I."/>
        </authorList>
    </citation>
    <scope>NUCLEOTIDE SEQUENCE</scope>
    <source>
        <strain evidence="3">CBS 110217</strain>
    </source>
</reference>
<organism evidence="3 4">
    <name type="scientific">Setomelanomma holmii</name>
    <dbReference type="NCBI Taxonomy" id="210430"/>
    <lineage>
        <taxon>Eukaryota</taxon>
        <taxon>Fungi</taxon>
        <taxon>Dikarya</taxon>
        <taxon>Ascomycota</taxon>
        <taxon>Pezizomycotina</taxon>
        <taxon>Dothideomycetes</taxon>
        <taxon>Pleosporomycetidae</taxon>
        <taxon>Pleosporales</taxon>
        <taxon>Pleosporineae</taxon>
        <taxon>Phaeosphaeriaceae</taxon>
        <taxon>Setomelanomma</taxon>
    </lineage>
</organism>
<dbReference type="Proteomes" id="UP000799777">
    <property type="component" value="Unassembled WGS sequence"/>
</dbReference>
<dbReference type="EMBL" id="ML978313">
    <property type="protein sequence ID" value="KAF2024013.1"/>
    <property type="molecule type" value="Genomic_DNA"/>
</dbReference>
<dbReference type="InterPro" id="IPR001680">
    <property type="entry name" value="WD40_rpt"/>
</dbReference>
<dbReference type="InterPro" id="IPR015943">
    <property type="entry name" value="WD40/YVTN_repeat-like_dom_sf"/>
</dbReference>
<protein>
    <recommendedName>
        <fullName evidence="5">WD40 repeat-like protein</fullName>
    </recommendedName>
</protein>
<evidence type="ECO:0000313" key="4">
    <source>
        <dbReference type="Proteomes" id="UP000799777"/>
    </source>
</evidence>
<dbReference type="OrthoDB" id="128867at2759"/>
<evidence type="ECO:0000256" key="2">
    <source>
        <dbReference type="ARBA" id="ARBA00022737"/>
    </source>
</evidence>
<dbReference type="SUPFAM" id="SSF50978">
    <property type="entry name" value="WD40 repeat-like"/>
    <property type="match status" value="1"/>
</dbReference>
<sequence>MNGQAIPGFYWDAEKKKYFKIQTAAAAREQNLKYSAENIKKNERKERDQKIATVQSQRKQRERVTRKHGSLTQICQDRELGTRRRSYYLQSLWPDACAYGVLTRPKRVVEKPSGPIIRLFDRDPVTKTVYVVHGDNSIKRRRMNPKEEGPPLPNLDLDGDEVLQPTPLTQYSFEPWDELQRTTSTVSSLNYLPTTGALAVTTYGSDRPPVVYLSDPDRDGPYVGEQFTPRGCSTIWGAAARPNSFMAQLEPTNSVPASHAEHLAVAASNSMLLFSRSLSGAWTSSTPTKYLGTDVLCLDWISHTTIAFGCRDGKIRLYDSRSDGSSHILTHPNPVSHIKRADDPTRLVVSGLQNGLYLYDIRSPRVNSRTSYIKSPHNGHSYNAASFKTSSPNSWNLKKRQKLSHSDFNNCSQPVLTFPYSNADDLELGIDVHSRLGLVAAAQDQDSSTAIRVSNLWTGETVKEIPVRESKAASSARNRIRCVKFTNDGEDGDVSLWAIGGGSIARYAW</sequence>
<name>A0A9P4GW35_9PLEO</name>
<dbReference type="Gene3D" id="2.130.10.10">
    <property type="entry name" value="YVTN repeat-like/Quinoprotein amine dehydrogenase"/>
    <property type="match status" value="1"/>
</dbReference>
<keyword evidence="2" id="KW-0677">Repeat</keyword>
<evidence type="ECO:0000256" key="1">
    <source>
        <dbReference type="ARBA" id="ARBA00022574"/>
    </source>
</evidence>
<gene>
    <name evidence="3" type="ORF">EK21DRAFT_79675</name>
</gene>
<dbReference type="AlphaFoldDB" id="A0A9P4GW35"/>
<dbReference type="PANTHER" id="PTHR44472:SF1">
    <property type="entry name" value="DDB1 AND CUL4 ASSOCIATED FACTOR 4"/>
    <property type="match status" value="1"/>
</dbReference>
<proteinExistence type="predicted"/>
<accession>A0A9P4GW35</accession>
<keyword evidence="1" id="KW-0853">WD repeat</keyword>